<name>A0A7W5F0M8_9ACTN</name>
<gene>
    <name evidence="1" type="ORF">FHS41_002103</name>
</gene>
<organism evidence="1 2">
    <name type="scientific">Streptomyces violarus</name>
    <dbReference type="NCBI Taxonomy" id="67380"/>
    <lineage>
        <taxon>Bacteria</taxon>
        <taxon>Bacillati</taxon>
        <taxon>Actinomycetota</taxon>
        <taxon>Actinomycetes</taxon>
        <taxon>Kitasatosporales</taxon>
        <taxon>Streptomycetaceae</taxon>
        <taxon>Streptomyces</taxon>
    </lineage>
</organism>
<dbReference type="EMBL" id="JACHXE010000001">
    <property type="protein sequence ID" value="MBB3075634.1"/>
    <property type="molecule type" value="Genomic_DNA"/>
</dbReference>
<dbReference type="AlphaFoldDB" id="A0A7W5F0M8"/>
<keyword evidence="2" id="KW-1185">Reference proteome</keyword>
<protein>
    <submittedName>
        <fullName evidence="1">Uncharacterized protein</fullName>
    </submittedName>
</protein>
<reference evidence="1 2" key="1">
    <citation type="submission" date="2020-08" db="EMBL/GenBank/DDBJ databases">
        <title>Genomic Encyclopedia of Type Strains, Phase III (KMG-III): the genomes of soil and plant-associated and newly described type strains.</title>
        <authorList>
            <person name="Whitman W."/>
        </authorList>
    </citation>
    <scope>NUCLEOTIDE SEQUENCE [LARGE SCALE GENOMIC DNA]</scope>
    <source>
        <strain evidence="1 2">CECT 3237</strain>
    </source>
</reference>
<accession>A0A7W5F0M8</accession>
<sequence>MDPPPQAHTGVSHAPEYTTVVRAGQLTVTMRTHCDREHVPSGT</sequence>
<dbReference type="Proteomes" id="UP000572907">
    <property type="component" value="Unassembled WGS sequence"/>
</dbReference>
<evidence type="ECO:0000313" key="1">
    <source>
        <dbReference type="EMBL" id="MBB3075634.1"/>
    </source>
</evidence>
<comment type="caution">
    <text evidence="1">The sequence shown here is derived from an EMBL/GenBank/DDBJ whole genome shotgun (WGS) entry which is preliminary data.</text>
</comment>
<proteinExistence type="predicted"/>
<evidence type="ECO:0000313" key="2">
    <source>
        <dbReference type="Proteomes" id="UP000572907"/>
    </source>
</evidence>